<organism evidence="1">
    <name type="scientific">viral metagenome</name>
    <dbReference type="NCBI Taxonomy" id="1070528"/>
    <lineage>
        <taxon>unclassified sequences</taxon>
        <taxon>metagenomes</taxon>
        <taxon>organismal metagenomes</taxon>
    </lineage>
</organism>
<proteinExistence type="predicted"/>
<protein>
    <submittedName>
        <fullName evidence="1">Uncharacterized protein</fullName>
    </submittedName>
</protein>
<dbReference type="AlphaFoldDB" id="A0A6C0HQU7"/>
<accession>A0A6C0HQU7</accession>
<name>A0A6C0HQU7_9ZZZZ</name>
<sequence length="45" mass="5636">MSKSVCKSQKWTKKMSNFQKCQDFIEIRFSKTRFRPECSQYHFFY</sequence>
<evidence type="ECO:0000313" key="1">
    <source>
        <dbReference type="EMBL" id="QHT82879.1"/>
    </source>
</evidence>
<dbReference type="EMBL" id="MN740004">
    <property type="protein sequence ID" value="QHT82879.1"/>
    <property type="molecule type" value="Genomic_DNA"/>
</dbReference>
<reference evidence="1" key="1">
    <citation type="journal article" date="2020" name="Nature">
        <title>Giant virus diversity and host interactions through global metagenomics.</title>
        <authorList>
            <person name="Schulz F."/>
            <person name="Roux S."/>
            <person name="Paez-Espino D."/>
            <person name="Jungbluth S."/>
            <person name="Walsh D.A."/>
            <person name="Denef V.J."/>
            <person name="McMahon K.D."/>
            <person name="Konstantinidis K.T."/>
            <person name="Eloe-Fadrosh E.A."/>
            <person name="Kyrpides N.C."/>
            <person name="Woyke T."/>
        </authorList>
    </citation>
    <scope>NUCLEOTIDE SEQUENCE</scope>
    <source>
        <strain evidence="1">GVMAG-M-3300023184-165</strain>
    </source>
</reference>